<evidence type="ECO:0000313" key="3">
    <source>
        <dbReference type="EMBL" id="CEQ41666.1"/>
    </source>
</evidence>
<dbReference type="Gene3D" id="3.40.50.1820">
    <property type="entry name" value="alpha/beta hydrolase"/>
    <property type="match status" value="1"/>
</dbReference>
<proteinExistence type="predicted"/>
<dbReference type="Proteomes" id="UP000243876">
    <property type="component" value="Unassembled WGS sequence"/>
</dbReference>
<dbReference type="GO" id="GO:0008474">
    <property type="term" value="F:palmitoyl-(protein) hydrolase activity"/>
    <property type="evidence" value="ECO:0007669"/>
    <property type="project" value="TreeGrafter"/>
</dbReference>
<dbReference type="GO" id="GO:0016020">
    <property type="term" value="C:membrane"/>
    <property type="evidence" value="ECO:0007669"/>
    <property type="project" value="TreeGrafter"/>
</dbReference>
<dbReference type="Pfam" id="PF08840">
    <property type="entry name" value="BAAT_C"/>
    <property type="match status" value="1"/>
</dbReference>
<organism evidence="3 4">
    <name type="scientific">Sporidiobolus salmonicolor</name>
    <name type="common">Yeast-like fungus</name>
    <name type="synonym">Sporobolomyces salmonicolor</name>
    <dbReference type="NCBI Taxonomy" id="5005"/>
    <lineage>
        <taxon>Eukaryota</taxon>
        <taxon>Fungi</taxon>
        <taxon>Dikarya</taxon>
        <taxon>Basidiomycota</taxon>
        <taxon>Pucciniomycotina</taxon>
        <taxon>Microbotryomycetes</taxon>
        <taxon>Sporidiobolales</taxon>
        <taxon>Sporidiobolaceae</taxon>
        <taxon>Sporobolomyces</taxon>
    </lineage>
</organism>
<dbReference type="PANTHER" id="PTHR12277:SF81">
    <property type="entry name" value="PROTEIN ABHD13"/>
    <property type="match status" value="1"/>
</dbReference>
<evidence type="ECO:0000313" key="4">
    <source>
        <dbReference type="Proteomes" id="UP000243876"/>
    </source>
</evidence>
<feature type="compositionally biased region" description="Basic and acidic residues" evidence="1">
    <location>
        <begin position="401"/>
        <end position="413"/>
    </location>
</feature>
<dbReference type="InterPro" id="IPR014940">
    <property type="entry name" value="BAAT_C"/>
</dbReference>
<dbReference type="InterPro" id="IPR029058">
    <property type="entry name" value="AB_hydrolase_fold"/>
</dbReference>
<evidence type="ECO:0000256" key="1">
    <source>
        <dbReference type="SAM" id="MobiDB-lite"/>
    </source>
</evidence>
<reference evidence="4" key="1">
    <citation type="submission" date="2015-02" db="EMBL/GenBank/DDBJ databases">
        <authorList>
            <person name="Gon?alves P."/>
        </authorList>
    </citation>
    <scope>NUCLEOTIDE SEQUENCE [LARGE SCALE GENOMIC DNA]</scope>
</reference>
<dbReference type="OrthoDB" id="10249433at2759"/>
<sequence length="413" mass="45075">MLADYFPSLRLVLKVLAATLAVSGATAGTALYLAQTRLIYPANFPQGALLLPARSPSCPHLLIRLRSHAGSRQNVPTPDQFGMPYEELTLTTPDGVRVKAFLMLHDRDGVDPSDRPTVLLLHANAGNVGHRLPLAKVYWDRMRCNVLALSYRGPDERGICLDAQSALDYILSHPKLEKTKVWLYGQSIGGAVAIYLAAKNAQRVSAAVQWLRKTQLTKRSTRQVHGLVIENTFLSLPKLIPHVLPFVAPFVPFLLHQIWPSEKYIATLPKEFPVLFLAGSRDELVEPGQMKDDTCAQPHYFAHIAAFVAQHSDLPFLSQPPPLSTPAPSQVPASPSTFPISAIPPATTTTDAAPSSPTATESSSSDTSAESFELVDASASREGLNAGSMGPKEELEEVEKELERRKEEVKGRL</sequence>
<dbReference type="AlphaFoldDB" id="A0A0D6EP70"/>
<protein>
    <submittedName>
        <fullName evidence="3">SPOSA6832_03394-mRNA-1:cds</fullName>
    </submittedName>
</protein>
<dbReference type="SUPFAM" id="SSF53474">
    <property type="entry name" value="alpha/beta-Hydrolases"/>
    <property type="match status" value="1"/>
</dbReference>
<dbReference type="EMBL" id="CENE01000016">
    <property type="protein sequence ID" value="CEQ41666.1"/>
    <property type="molecule type" value="Genomic_DNA"/>
</dbReference>
<keyword evidence="4" id="KW-1185">Reference proteome</keyword>
<dbReference type="PANTHER" id="PTHR12277">
    <property type="entry name" value="ALPHA/BETA HYDROLASE DOMAIN-CONTAINING PROTEIN"/>
    <property type="match status" value="1"/>
</dbReference>
<feature type="region of interest" description="Disordered" evidence="1">
    <location>
        <begin position="318"/>
        <end position="413"/>
    </location>
</feature>
<accession>A0A0D6EP70</accession>
<gene>
    <name evidence="3" type="primary">SPOSA6832_03394</name>
</gene>
<feature type="compositionally biased region" description="Polar residues" evidence="1">
    <location>
        <begin position="326"/>
        <end position="338"/>
    </location>
</feature>
<name>A0A0D6EP70_SPOSA</name>
<feature type="domain" description="BAAT/Acyl-CoA thioester hydrolase C-terminal" evidence="2">
    <location>
        <begin position="165"/>
        <end position="209"/>
    </location>
</feature>
<feature type="compositionally biased region" description="Low complexity" evidence="1">
    <location>
        <begin position="339"/>
        <end position="371"/>
    </location>
</feature>
<evidence type="ECO:0000259" key="2">
    <source>
        <dbReference type="Pfam" id="PF08840"/>
    </source>
</evidence>